<comment type="caution">
    <text evidence="1">The sequence shown here is derived from an EMBL/GenBank/DDBJ whole genome shotgun (WGS) entry which is preliminary data.</text>
</comment>
<accession>A0AA88QV30</accession>
<sequence length="118" mass="13119">MYVDIKVNGKAFRAIVDTGATHYISKIEVKQLVTLEKGCGRVKTINSTAQLVAAIASSVLIKFGLYEVRTNFSVVAMDDFKLILGWALTKIVHGSLLKAYEDELEGSVYRISHEGLWR</sequence>
<dbReference type="AlphaFoldDB" id="A0AA88QV30"/>
<dbReference type="SUPFAM" id="SSF50630">
    <property type="entry name" value="Acid proteases"/>
    <property type="match status" value="1"/>
</dbReference>
<evidence type="ECO:0000313" key="2">
    <source>
        <dbReference type="Proteomes" id="UP001187471"/>
    </source>
</evidence>
<dbReference type="InterPro" id="IPR021109">
    <property type="entry name" value="Peptidase_aspartic_dom_sf"/>
</dbReference>
<dbReference type="EMBL" id="JAVXUO010002923">
    <property type="protein sequence ID" value="KAK2968276.1"/>
    <property type="molecule type" value="Genomic_DNA"/>
</dbReference>
<dbReference type="CDD" id="cd00303">
    <property type="entry name" value="retropepsin_like"/>
    <property type="match status" value="1"/>
</dbReference>
<organism evidence="1 2">
    <name type="scientific">Escallonia rubra</name>
    <dbReference type="NCBI Taxonomy" id="112253"/>
    <lineage>
        <taxon>Eukaryota</taxon>
        <taxon>Viridiplantae</taxon>
        <taxon>Streptophyta</taxon>
        <taxon>Embryophyta</taxon>
        <taxon>Tracheophyta</taxon>
        <taxon>Spermatophyta</taxon>
        <taxon>Magnoliopsida</taxon>
        <taxon>eudicotyledons</taxon>
        <taxon>Gunneridae</taxon>
        <taxon>Pentapetalae</taxon>
        <taxon>asterids</taxon>
        <taxon>campanulids</taxon>
        <taxon>Escalloniales</taxon>
        <taxon>Escalloniaceae</taxon>
        <taxon>Escallonia</taxon>
    </lineage>
</organism>
<keyword evidence="2" id="KW-1185">Reference proteome</keyword>
<proteinExistence type="predicted"/>
<dbReference type="Proteomes" id="UP001187471">
    <property type="component" value="Unassembled WGS sequence"/>
</dbReference>
<name>A0AA88QV30_9ASTE</name>
<evidence type="ECO:0000313" key="1">
    <source>
        <dbReference type="EMBL" id="KAK2968276.1"/>
    </source>
</evidence>
<dbReference type="Gene3D" id="2.40.70.10">
    <property type="entry name" value="Acid Proteases"/>
    <property type="match status" value="1"/>
</dbReference>
<gene>
    <name evidence="1" type="ORF">RJ640_016208</name>
</gene>
<protein>
    <submittedName>
        <fullName evidence="1">Uncharacterized protein</fullName>
    </submittedName>
</protein>
<reference evidence="1" key="1">
    <citation type="submission" date="2022-12" db="EMBL/GenBank/DDBJ databases">
        <title>Draft genome assemblies for two species of Escallonia (Escalloniales).</title>
        <authorList>
            <person name="Chanderbali A."/>
            <person name="Dervinis C."/>
            <person name="Anghel I."/>
            <person name="Soltis D."/>
            <person name="Soltis P."/>
            <person name="Zapata F."/>
        </authorList>
    </citation>
    <scope>NUCLEOTIDE SEQUENCE</scope>
    <source>
        <strain evidence="1">UCBG92.1500</strain>
        <tissue evidence="1">Leaf</tissue>
    </source>
</reference>
<dbReference type="Pfam" id="PF13975">
    <property type="entry name" value="gag-asp_proteas"/>
    <property type="match status" value="1"/>
</dbReference>